<organism evidence="1 2">
    <name type="scientific">Papaver atlanticum</name>
    <dbReference type="NCBI Taxonomy" id="357466"/>
    <lineage>
        <taxon>Eukaryota</taxon>
        <taxon>Viridiplantae</taxon>
        <taxon>Streptophyta</taxon>
        <taxon>Embryophyta</taxon>
        <taxon>Tracheophyta</taxon>
        <taxon>Spermatophyta</taxon>
        <taxon>Magnoliopsida</taxon>
        <taxon>Ranunculales</taxon>
        <taxon>Papaveraceae</taxon>
        <taxon>Papaveroideae</taxon>
        <taxon>Papaver</taxon>
    </lineage>
</organism>
<dbReference type="Proteomes" id="UP001202328">
    <property type="component" value="Unassembled WGS sequence"/>
</dbReference>
<comment type="caution">
    <text evidence="1">The sequence shown here is derived from an EMBL/GenBank/DDBJ whole genome shotgun (WGS) entry which is preliminary data.</text>
</comment>
<dbReference type="EMBL" id="JAJJMB010010581">
    <property type="protein sequence ID" value="KAI3907646.1"/>
    <property type="molecule type" value="Genomic_DNA"/>
</dbReference>
<protein>
    <submittedName>
        <fullName evidence="1">Uncharacterized protein</fullName>
    </submittedName>
</protein>
<evidence type="ECO:0000313" key="1">
    <source>
        <dbReference type="EMBL" id="KAI3907646.1"/>
    </source>
</evidence>
<gene>
    <name evidence="1" type="ORF">MKW98_016290</name>
</gene>
<proteinExistence type="predicted"/>
<accession>A0AAD4SJV7</accession>
<evidence type="ECO:0000313" key="2">
    <source>
        <dbReference type="Proteomes" id="UP001202328"/>
    </source>
</evidence>
<feature type="non-terminal residue" evidence="1">
    <location>
        <position position="85"/>
    </location>
</feature>
<keyword evidence="2" id="KW-1185">Reference proteome</keyword>
<dbReference type="AlphaFoldDB" id="A0AAD4SJV7"/>
<sequence length="85" mass="10294">VPNNLGVHCQFRRPLSREILYGQDNWINWVRQPFNLPELIERRNKARHMNWIHDSGTLSVTVMVYPFLRILNMFLMRLSQIQNFI</sequence>
<reference evidence="1" key="1">
    <citation type="submission" date="2022-04" db="EMBL/GenBank/DDBJ databases">
        <title>A functionally conserved STORR gene fusion in Papaver species that diverged 16.8 million years ago.</title>
        <authorList>
            <person name="Catania T."/>
        </authorList>
    </citation>
    <scope>NUCLEOTIDE SEQUENCE</scope>
    <source>
        <strain evidence="1">S-188037</strain>
    </source>
</reference>
<name>A0AAD4SJV7_9MAGN</name>